<dbReference type="Gene3D" id="4.10.280.10">
    <property type="entry name" value="Helix-loop-helix DNA-binding domain"/>
    <property type="match status" value="1"/>
</dbReference>
<keyword evidence="9" id="KW-1185">Reference proteome</keyword>
<dbReference type="GO" id="GO:0046983">
    <property type="term" value="F:protein dimerization activity"/>
    <property type="evidence" value="ECO:0007669"/>
    <property type="project" value="InterPro"/>
</dbReference>
<dbReference type="InterPro" id="IPR011598">
    <property type="entry name" value="bHLH_dom"/>
</dbReference>
<dbReference type="Proteomes" id="UP000053831">
    <property type="component" value="Unassembled WGS sequence"/>
</dbReference>
<gene>
    <name evidence="8" type="ORF">ESCO_002516</name>
</gene>
<dbReference type="InterPro" id="IPR036638">
    <property type="entry name" value="HLH_DNA-bd_sf"/>
</dbReference>
<dbReference type="PANTHER" id="PTHR15741">
    <property type="entry name" value="BASIC HELIX-LOOP-HELIX ZIP TRANSCRIPTION FACTOR"/>
    <property type="match status" value="1"/>
</dbReference>
<feature type="region of interest" description="Disordered" evidence="6">
    <location>
        <begin position="157"/>
        <end position="187"/>
    </location>
</feature>
<dbReference type="STRING" id="150374.A0A0M9VSH0"/>
<dbReference type="AlphaFoldDB" id="A0A0M9VSH0"/>
<dbReference type="InterPro" id="IPR052207">
    <property type="entry name" value="Max-like/E-box_TFs"/>
</dbReference>
<protein>
    <submittedName>
        <fullName evidence="8">Putative bHLH domain-containing protein</fullName>
    </submittedName>
</protein>
<accession>A0A0M9VSH0</accession>
<dbReference type="GO" id="GO:0000978">
    <property type="term" value="F:RNA polymerase II cis-regulatory region sequence-specific DNA binding"/>
    <property type="evidence" value="ECO:0007669"/>
    <property type="project" value="TreeGrafter"/>
</dbReference>
<evidence type="ECO:0000259" key="7">
    <source>
        <dbReference type="PROSITE" id="PS50888"/>
    </source>
</evidence>
<feature type="compositionally biased region" description="Basic and acidic residues" evidence="6">
    <location>
        <begin position="157"/>
        <end position="166"/>
    </location>
</feature>
<evidence type="ECO:0000256" key="6">
    <source>
        <dbReference type="SAM" id="MobiDB-lite"/>
    </source>
</evidence>
<evidence type="ECO:0000313" key="9">
    <source>
        <dbReference type="Proteomes" id="UP000053831"/>
    </source>
</evidence>
<comment type="subcellular location">
    <subcellularLocation>
        <location evidence="1">Nucleus</location>
    </subcellularLocation>
</comment>
<dbReference type="Pfam" id="PF23181">
    <property type="entry name" value="bHLH_INO4"/>
    <property type="match status" value="1"/>
</dbReference>
<dbReference type="GO" id="GO:0000981">
    <property type="term" value="F:DNA-binding transcription factor activity, RNA polymerase II-specific"/>
    <property type="evidence" value="ECO:0007669"/>
    <property type="project" value="TreeGrafter"/>
</dbReference>
<proteinExistence type="predicted"/>
<feature type="compositionally biased region" description="Basic and acidic residues" evidence="6">
    <location>
        <begin position="81"/>
        <end position="104"/>
    </location>
</feature>
<evidence type="ECO:0000256" key="4">
    <source>
        <dbReference type="ARBA" id="ARBA00023163"/>
    </source>
</evidence>
<keyword evidence="5" id="KW-0539">Nucleus</keyword>
<evidence type="ECO:0000313" key="8">
    <source>
        <dbReference type="EMBL" id="KOS17689.1"/>
    </source>
</evidence>
<dbReference type="GO" id="GO:0005634">
    <property type="term" value="C:nucleus"/>
    <property type="evidence" value="ECO:0007669"/>
    <property type="project" value="UniProtKB-SubCell"/>
</dbReference>
<feature type="compositionally biased region" description="Low complexity" evidence="6">
    <location>
        <begin position="55"/>
        <end position="77"/>
    </location>
</feature>
<dbReference type="SUPFAM" id="SSF47459">
    <property type="entry name" value="HLH, helix-loop-helix DNA-binding domain"/>
    <property type="match status" value="1"/>
</dbReference>
<keyword evidence="2" id="KW-0805">Transcription regulation</keyword>
<dbReference type="EMBL" id="LGSR01000022">
    <property type="protein sequence ID" value="KOS17689.1"/>
    <property type="molecule type" value="Genomic_DNA"/>
</dbReference>
<organism evidence="8 9">
    <name type="scientific">Escovopsis weberi</name>
    <dbReference type="NCBI Taxonomy" id="150374"/>
    <lineage>
        <taxon>Eukaryota</taxon>
        <taxon>Fungi</taxon>
        <taxon>Dikarya</taxon>
        <taxon>Ascomycota</taxon>
        <taxon>Pezizomycotina</taxon>
        <taxon>Sordariomycetes</taxon>
        <taxon>Hypocreomycetidae</taxon>
        <taxon>Hypocreales</taxon>
        <taxon>Hypocreaceae</taxon>
        <taxon>Escovopsis</taxon>
    </lineage>
</organism>
<keyword evidence="3" id="KW-0238">DNA-binding</keyword>
<sequence length="187" mass="20398">MELPAENGAADVLASLEQTGSANLLEDGSSVAETSEIASSHDILDEPAPPANFKSAIEAAATTSTTAAAADSTRSSTNDISDERRRLTEDEKKQNHVASENKRREAIREGFDRLAEIVPGLQGRGRSEALVLERTLDFLREQLRQRKSLIERIEERGGTVDPRYRVPDLPPDFLKEGGADIADLEDD</sequence>
<feature type="domain" description="BHLH" evidence="7">
    <location>
        <begin position="91"/>
        <end position="142"/>
    </location>
</feature>
<dbReference type="SMART" id="SM00353">
    <property type="entry name" value="HLH"/>
    <property type="match status" value="1"/>
</dbReference>
<comment type="caution">
    <text evidence="8">The sequence shown here is derived from an EMBL/GenBank/DDBJ whole genome shotgun (WGS) entry which is preliminary data.</text>
</comment>
<reference evidence="8 9" key="1">
    <citation type="submission" date="2015-07" db="EMBL/GenBank/DDBJ databases">
        <title>The genome of the fungus Escovopsis weberi, a specialized disease agent of ant agriculture.</title>
        <authorList>
            <person name="de Man T.J."/>
            <person name="Stajich J.E."/>
            <person name="Kubicek C.P."/>
            <person name="Chenthamara K."/>
            <person name="Atanasova L."/>
            <person name="Druzhinina I.S."/>
            <person name="Birnbaum S."/>
            <person name="Barribeau S.M."/>
            <person name="Teiling C."/>
            <person name="Suen G."/>
            <person name="Currie C."/>
            <person name="Gerardo N.M."/>
        </authorList>
    </citation>
    <scope>NUCLEOTIDE SEQUENCE [LARGE SCALE GENOMIC DNA]</scope>
</reference>
<evidence type="ECO:0000256" key="1">
    <source>
        <dbReference type="ARBA" id="ARBA00004123"/>
    </source>
</evidence>
<evidence type="ECO:0000256" key="2">
    <source>
        <dbReference type="ARBA" id="ARBA00023015"/>
    </source>
</evidence>
<dbReference type="PROSITE" id="PS50888">
    <property type="entry name" value="BHLH"/>
    <property type="match status" value="1"/>
</dbReference>
<dbReference type="OrthoDB" id="5778525at2759"/>
<dbReference type="InterPro" id="IPR057072">
    <property type="entry name" value="bHLH_INO4"/>
</dbReference>
<keyword evidence="4" id="KW-0804">Transcription</keyword>
<evidence type="ECO:0000256" key="5">
    <source>
        <dbReference type="ARBA" id="ARBA00023242"/>
    </source>
</evidence>
<dbReference type="PANTHER" id="PTHR15741:SF39">
    <property type="entry name" value="BHLH TRANSCRIPTION FACTOR (EUROFUNG)"/>
    <property type="match status" value="1"/>
</dbReference>
<evidence type="ECO:0000256" key="3">
    <source>
        <dbReference type="ARBA" id="ARBA00023125"/>
    </source>
</evidence>
<feature type="region of interest" description="Disordered" evidence="6">
    <location>
        <begin position="24"/>
        <end position="104"/>
    </location>
</feature>
<name>A0A0M9VSH0_ESCWE</name>